<name>A0ABY6B6Q9_9GAMM</name>
<organism evidence="2 3">
    <name type="scientific">Tahibacter amnicola</name>
    <dbReference type="NCBI Taxonomy" id="2976241"/>
    <lineage>
        <taxon>Bacteria</taxon>
        <taxon>Pseudomonadati</taxon>
        <taxon>Pseudomonadota</taxon>
        <taxon>Gammaproteobacteria</taxon>
        <taxon>Lysobacterales</taxon>
        <taxon>Rhodanobacteraceae</taxon>
        <taxon>Tahibacter</taxon>
    </lineage>
</organism>
<gene>
    <name evidence="2" type="ORF">N4264_13585</name>
</gene>
<protein>
    <submittedName>
        <fullName evidence="2">Uncharacterized protein</fullName>
    </submittedName>
</protein>
<dbReference type="RefSeq" id="WP_261692792.1">
    <property type="nucleotide sequence ID" value="NZ_CP104694.1"/>
</dbReference>
<keyword evidence="1" id="KW-0812">Transmembrane</keyword>
<feature type="transmembrane region" description="Helical" evidence="1">
    <location>
        <begin position="149"/>
        <end position="167"/>
    </location>
</feature>
<feature type="transmembrane region" description="Helical" evidence="1">
    <location>
        <begin position="12"/>
        <end position="34"/>
    </location>
</feature>
<sequence length="200" mass="22545">MDFSSAIKPDVYRVLVVILVPGAIVSLPLIYVVWPELMLPTTWSTLALPTSVTLFFACLTAGALLENVGSVIEVAVCDKWLERHHKELHQNWEKYLQQKVNDEIVGQRYLRYSLIRFKFELSIMPALLISCCILSIQSIYSNDDLRCRILVACCAELIVAICIRIAINESALLMARTRKIVIDALADNQPPPNTSEKSVR</sequence>
<keyword evidence="1" id="KW-0472">Membrane</keyword>
<feature type="transmembrane region" description="Helical" evidence="1">
    <location>
        <begin position="117"/>
        <end position="137"/>
    </location>
</feature>
<evidence type="ECO:0000256" key="1">
    <source>
        <dbReference type="SAM" id="Phobius"/>
    </source>
</evidence>
<evidence type="ECO:0000313" key="2">
    <source>
        <dbReference type="EMBL" id="UXI65796.1"/>
    </source>
</evidence>
<reference evidence="2" key="1">
    <citation type="submission" date="2022-09" db="EMBL/GenBank/DDBJ databases">
        <title>Tahibacter sp. nov., isolated from a fresh water.</title>
        <authorList>
            <person name="Baek J.H."/>
            <person name="Lee J.K."/>
            <person name="Kim J.M."/>
            <person name="Jeon C.O."/>
        </authorList>
    </citation>
    <scope>NUCLEOTIDE SEQUENCE</scope>
    <source>
        <strain evidence="2">W38</strain>
    </source>
</reference>
<keyword evidence="3" id="KW-1185">Reference proteome</keyword>
<dbReference type="EMBL" id="CP104694">
    <property type="protein sequence ID" value="UXI65796.1"/>
    <property type="molecule type" value="Genomic_DNA"/>
</dbReference>
<dbReference type="Proteomes" id="UP001064632">
    <property type="component" value="Chromosome"/>
</dbReference>
<feature type="transmembrane region" description="Helical" evidence="1">
    <location>
        <begin position="46"/>
        <end position="65"/>
    </location>
</feature>
<keyword evidence="1" id="KW-1133">Transmembrane helix</keyword>
<proteinExistence type="predicted"/>
<evidence type="ECO:0000313" key="3">
    <source>
        <dbReference type="Proteomes" id="UP001064632"/>
    </source>
</evidence>
<accession>A0ABY6B6Q9</accession>